<dbReference type="FunFam" id="3.20.20.450:FF:000001">
    <property type="entry name" value="Cyclic di-GMP phosphodiesterase yahA"/>
    <property type="match status" value="1"/>
</dbReference>
<dbReference type="InterPro" id="IPR001633">
    <property type="entry name" value="EAL_dom"/>
</dbReference>
<name>A0A5S5CSF2_9ACTN</name>
<dbReference type="InterPro" id="IPR000160">
    <property type="entry name" value="GGDEF_dom"/>
</dbReference>
<dbReference type="InterPro" id="IPR035919">
    <property type="entry name" value="EAL_sf"/>
</dbReference>
<sequence length="520" mass="55949">MERPGRPGGIGALRARVLREALVVAVLTALSAVASVRWDLPELLGGPADDVVLVLAFSHLLMMVFGKRRSDELKAEVLSRRAAEEELRHRAQHDALTGLLNRAALVEEIERAVTEALAGGPAAAVVLMDLDRFKEVNDTLGHDVGDILLRAVALRLADELRGDTVLARLGGDEFVLLLRGCDADEAAQVAERALRAVRRPFPLAGVTLEVDGSCGVAVDGPGAADLLRHADVAMYAAKADHLGVAVYRTALDADAPAQLSLFGELRRAIREGELLVHYQPRVAVADGRVLGVEALVRWRHPERGLVPPSEFVPLAEQTGLIHPLTEAVLDQALAACRRWRDQGLALTVGVNLSARSLLDAGLADQVAALLARHGLPPACLELEITESAAMKDPERALEVLHRLRDLGLELAVDDYGTGHASLAYLTRLPVSTLKIDRSFVQTMELDTSDRTIVRSTVDLAHSLGLRVVAEGVETRATWDELGRLGCDAAQGYWLARPLPGEELPACVAELEARLTARRVG</sequence>
<dbReference type="AlphaFoldDB" id="A0A5S5CSF2"/>
<dbReference type="PANTHER" id="PTHR33121">
    <property type="entry name" value="CYCLIC DI-GMP PHOSPHODIESTERASE PDEF"/>
    <property type="match status" value="1"/>
</dbReference>
<dbReference type="SUPFAM" id="SSF141868">
    <property type="entry name" value="EAL domain-like"/>
    <property type="match status" value="1"/>
</dbReference>
<evidence type="ECO:0000259" key="2">
    <source>
        <dbReference type="PROSITE" id="PS50887"/>
    </source>
</evidence>
<organism evidence="3 4">
    <name type="scientific">Blastococcus xanthinilyticus</name>
    <dbReference type="NCBI Taxonomy" id="1564164"/>
    <lineage>
        <taxon>Bacteria</taxon>
        <taxon>Bacillati</taxon>
        <taxon>Actinomycetota</taxon>
        <taxon>Actinomycetes</taxon>
        <taxon>Geodermatophilales</taxon>
        <taxon>Geodermatophilaceae</taxon>
        <taxon>Blastococcus</taxon>
    </lineage>
</organism>
<dbReference type="InterPro" id="IPR029787">
    <property type="entry name" value="Nucleotide_cyclase"/>
</dbReference>
<dbReference type="InterPro" id="IPR043128">
    <property type="entry name" value="Rev_trsase/Diguanyl_cyclase"/>
</dbReference>
<proteinExistence type="predicted"/>
<dbReference type="SMART" id="SM00267">
    <property type="entry name" value="GGDEF"/>
    <property type="match status" value="1"/>
</dbReference>
<dbReference type="PROSITE" id="PS50883">
    <property type="entry name" value="EAL"/>
    <property type="match status" value="1"/>
</dbReference>
<reference evidence="3 4" key="1">
    <citation type="submission" date="2019-07" db="EMBL/GenBank/DDBJ databases">
        <title>Genomic Encyclopedia of Archaeal and Bacterial Type Strains, Phase II (KMG-II): from individual species to whole genera.</title>
        <authorList>
            <person name="Goeker M."/>
        </authorList>
    </citation>
    <scope>NUCLEOTIDE SEQUENCE [LARGE SCALE GENOMIC DNA]</scope>
    <source>
        <strain evidence="3 4">DSM 46842</strain>
    </source>
</reference>
<dbReference type="Proteomes" id="UP000322499">
    <property type="component" value="Unassembled WGS sequence"/>
</dbReference>
<protein>
    <submittedName>
        <fullName evidence="3">Diguanylate cyclase (GGDEF)-like protein</fullName>
    </submittedName>
</protein>
<dbReference type="Pfam" id="PF00563">
    <property type="entry name" value="EAL"/>
    <property type="match status" value="1"/>
</dbReference>
<gene>
    <name evidence="3" type="ORF">BD833_10852</name>
</gene>
<dbReference type="PROSITE" id="PS50887">
    <property type="entry name" value="GGDEF"/>
    <property type="match status" value="1"/>
</dbReference>
<dbReference type="InterPro" id="IPR050706">
    <property type="entry name" value="Cyclic-di-GMP_PDE-like"/>
</dbReference>
<dbReference type="GO" id="GO:0071111">
    <property type="term" value="F:cyclic-guanylate-specific phosphodiesterase activity"/>
    <property type="evidence" value="ECO:0007669"/>
    <property type="project" value="InterPro"/>
</dbReference>
<comment type="caution">
    <text evidence="3">The sequence shown here is derived from an EMBL/GenBank/DDBJ whole genome shotgun (WGS) entry which is preliminary data.</text>
</comment>
<evidence type="ECO:0000259" key="1">
    <source>
        <dbReference type="PROSITE" id="PS50883"/>
    </source>
</evidence>
<evidence type="ECO:0000313" key="3">
    <source>
        <dbReference type="EMBL" id="TYP86767.1"/>
    </source>
</evidence>
<dbReference type="Gene3D" id="3.20.20.450">
    <property type="entry name" value="EAL domain"/>
    <property type="match status" value="1"/>
</dbReference>
<feature type="domain" description="EAL" evidence="1">
    <location>
        <begin position="258"/>
        <end position="511"/>
    </location>
</feature>
<dbReference type="CDD" id="cd01948">
    <property type="entry name" value="EAL"/>
    <property type="match status" value="1"/>
</dbReference>
<dbReference type="Pfam" id="PF00990">
    <property type="entry name" value="GGDEF"/>
    <property type="match status" value="1"/>
</dbReference>
<dbReference type="EMBL" id="VNHW01000008">
    <property type="protein sequence ID" value="TYP86767.1"/>
    <property type="molecule type" value="Genomic_DNA"/>
</dbReference>
<dbReference type="PANTHER" id="PTHR33121:SF70">
    <property type="entry name" value="SIGNALING PROTEIN YKOW"/>
    <property type="match status" value="1"/>
</dbReference>
<dbReference type="RefSeq" id="WP_166533600.1">
    <property type="nucleotide sequence ID" value="NZ_VNHW01000008.1"/>
</dbReference>
<dbReference type="NCBIfam" id="TIGR00254">
    <property type="entry name" value="GGDEF"/>
    <property type="match status" value="1"/>
</dbReference>
<accession>A0A5S5CSF2</accession>
<dbReference type="CDD" id="cd01949">
    <property type="entry name" value="GGDEF"/>
    <property type="match status" value="1"/>
</dbReference>
<dbReference type="SUPFAM" id="SSF55073">
    <property type="entry name" value="Nucleotide cyclase"/>
    <property type="match status" value="1"/>
</dbReference>
<feature type="domain" description="GGDEF" evidence="2">
    <location>
        <begin position="121"/>
        <end position="252"/>
    </location>
</feature>
<evidence type="ECO:0000313" key="4">
    <source>
        <dbReference type="Proteomes" id="UP000322499"/>
    </source>
</evidence>
<keyword evidence="4" id="KW-1185">Reference proteome</keyword>
<dbReference type="SMART" id="SM00052">
    <property type="entry name" value="EAL"/>
    <property type="match status" value="1"/>
</dbReference>
<dbReference type="Gene3D" id="3.30.70.270">
    <property type="match status" value="1"/>
</dbReference>